<keyword evidence="1" id="KW-1133">Transmembrane helix</keyword>
<gene>
    <name evidence="2" type="ordered locus">Niako_1517</name>
</gene>
<dbReference type="AlphaFoldDB" id="G8TQY8"/>
<proteinExistence type="predicted"/>
<accession>G8TQY8</accession>
<organism evidence="2 3">
    <name type="scientific">Niastella koreensis (strain DSM 17620 / KACC 11465 / NBRC 106392 / GR20-10)</name>
    <dbReference type="NCBI Taxonomy" id="700598"/>
    <lineage>
        <taxon>Bacteria</taxon>
        <taxon>Pseudomonadati</taxon>
        <taxon>Bacteroidota</taxon>
        <taxon>Chitinophagia</taxon>
        <taxon>Chitinophagales</taxon>
        <taxon>Chitinophagaceae</taxon>
        <taxon>Niastella</taxon>
    </lineage>
</organism>
<name>G8TQY8_NIAKG</name>
<sequence length="209" mass="24174">MLPYQPVNVLTSQLVNLSTMVYQYVVTLKNQNNRYIDILGLLLSIFSIVCFTLELLRSPNVSLAYLLGAVAVLGFVVFNLTQQAKKRKVYYSRALLIAGLVWMKMPYFSWLLFVFVMLALLEYQAKYATEIGFSDNEVVINTLFKKRYLWTQFSNIVLRDGLITLDFSNNHILQREVEDDEDDDADEDEFNEYCHHQLVKHHNEAPGGS</sequence>
<dbReference type="HOGENOM" id="CLU_1314318_0_0_10"/>
<dbReference type="PATRIC" id="fig|700598.3.peg.1544"/>
<protein>
    <submittedName>
        <fullName evidence="2">Uncharacterized protein</fullName>
    </submittedName>
</protein>
<reference evidence="2 3" key="1">
    <citation type="submission" date="2011-12" db="EMBL/GenBank/DDBJ databases">
        <title>The complete genome of Niastella koreensis GR20-10.</title>
        <authorList>
            <consortium name="US DOE Joint Genome Institute (JGI-PGF)"/>
            <person name="Lucas S."/>
            <person name="Han J."/>
            <person name="Lapidus A."/>
            <person name="Bruce D."/>
            <person name="Goodwin L."/>
            <person name="Pitluck S."/>
            <person name="Peters L."/>
            <person name="Kyrpides N."/>
            <person name="Mavromatis K."/>
            <person name="Ivanova N."/>
            <person name="Mikhailova N."/>
            <person name="Davenport K."/>
            <person name="Saunders E."/>
            <person name="Detter J.C."/>
            <person name="Tapia R."/>
            <person name="Han C."/>
            <person name="Land M."/>
            <person name="Hauser L."/>
            <person name="Markowitz V."/>
            <person name="Cheng J.-F."/>
            <person name="Hugenholtz P."/>
            <person name="Woyke T."/>
            <person name="Wu D."/>
            <person name="Tindall B."/>
            <person name="Pomrenke H."/>
            <person name="Brambilla E."/>
            <person name="Klenk H.-P."/>
            <person name="Eisen J.A."/>
        </authorList>
    </citation>
    <scope>NUCLEOTIDE SEQUENCE [LARGE SCALE GENOMIC DNA]</scope>
    <source>
        <strain evidence="3">DSM 17620 / KACC 11465 / NBRC 106392 / GR20-10</strain>
    </source>
</reference>
<feature type="transmembrane region" description="Helical" evidence="1">
    <location>
        <begin position="62"/>
        <end position="82"/>
    </location>
</feature>
<evidence type="ECO:0000313" key="3">
    <source>
        <dbReference type="Proteomes" id="UP000005438"/>
    </source>
</evidence>
<feature type="transmembrane region" description="Helical" evidence="1">
    <location>
        <begin position="94"/>
        <end position="121"/>
    </location>
</feature>
<feature type="transmembrane region" description="Helical" evidence="1">
    <location>
        <begin position="6"/>
        <end position="26"/>
    </location>
</feature>
<dbReference type="EMBL" id="CP003178">
    <property type="protein sequence ID" value="AEV97887.1"/>
    <property type="molecule type" value="Genomic_DNA"/>
</dbReference>
<keyword evidence="1" id="KW-0472">Membrane</keyword>
<dbReference type="Proteomes" id="UP000005438">
    <property type="component" value="Chromosome"/>
</dbReference>
<dbReference type="KEGG" id="nko:Niako_1517"/>
<keyword evidence="1" id="KW-0812">Transmembrane</keyword>
<feature type="transmembrane region" description="Helical" evidence="1">
    <location>
        <begin position="38"/>
        <end position="56"/>
    </location>
</feature>
<evidence type="ECO:0000256" key="1">
    <source>
        <dbReference type="SAM" id="Phobius"/>
    </source>
</evidence>
<evidence type="ECO:0000313" key="2">
    <source>
        <dbReference type="EMBL" id="AEV97887.1"/>
    </source>
</evidence>